<evidence type="ECO:0000256" key="5">
    <source>
        <dbReference type="ARBA" id="ARBA00023004"/>
    </source>
</evidence>
<keyword evidence="2" id="KW-0813">Transport</keyword>
<dbReference type="SMART" id="SM00382">
    <property type="entry name" value="AAA"/>
    <property type="match status" value="1"/>
</dbReference>
<dbReference type="Pfam" id="PF13476">
    <property type="entry name" value="AAA_23"/>
    <property type="match status" value="1"/>
</dbReference>
<dbReference type="GO" id="GO:0016887">
    <property type="term" value="F:ATP hydrolysis activity"/>
    <property type="evidence" value="ECO:0007669"/>
    <property type="project" value="InterPro"/>
</dbReference>
<keyword evidence="4" id="KW-0410">Iron transport</keyword>
<dbReference type="Gene3D" id="3.40.50.300">
    <property type="entry name" value="P-loop containing nucleotide triphosphate hydrolases"/>
    <property type="match status" value="2"/>
</dbReference>
<keyword evidence="3" id="KW-1003">Cell membrane</keyword>
<name>A0AB35S8T3_BIFLN</name>
<comment type="caution">
    <text evidence="9">The sequence shown here is derived from an EMBL/GenBank/DDBJ whole genome shotgun (WGS) entry which is preliminary data.</text>
</comment>
<accession>A0AB35S8T3</accession>
<organism evidence="9 10">
    <name type="scientific">Bifidobacterium longum</name>
    <dbReference type="NCBI Taxonomy" id="216816"/>
    <lineage>
        <taxon>Bacteria</taxon>
        <taxon>Bacillati</taxon>
        <taxon>Actinomycetota</taxon>
        <taxon>Actinomycetes</taxon>
        <taxon>Bifidobacteriales</taxon>
        <taxon>Bifidobacteriaceae</taxon>
        <taxon>Bifidobacterium</taxon>
    </lineage>
</organism>
<dbReference type="InterPro" id="IPR003959">
    <property type="entry name" value="ATPase_AAA_core"/>
</dbReference>
<dbReference type="GO" id="GO:0006826">
    <property type="term" value="P:iron ion transport"/>
    <property type="evidence" value="ECO:0007669"/>
    <property type="project" value="UniProtKB-KW"/>
</dbReference>
<feature type="domain" description="AAA+ ATPase" evidence="8">
    <location>
        <begin position="42"/>
        <end position="213"/>
    </location>
</feature>
<proteinExistence type="predicted"/>
<dbReference type="Pfam" id="PF13304">
    <property type="entry name" value="AAA_21"/>
    <property type="match status" value="1"/>
</dbReference>
<evidence type="ECO:0000259" key="8">
    <source>
        <dbReference type="SMART" id="SM00382"/>
    </source>
</evidence>
<evidence type="ECO:0000313" key="10">
    <source>
        <dbReference type="Proteomes" id="UP001277803"/>
    </source>
</evidence>
<gene>
    <name evidence="9" type="ORF">RS890_04195</name>
</gene>
<dbReference type="InterPro" id="IPR003593">
    <property type="entry name" value="AAA+_ATPase"/>
</dbReference>
<sequence length="246" mass="27248">MGDWYQTPRFVEGVSIDWDALGTRSYVQQIPAIRSIEHLAFDSAVTFFVGENGTGKSTLLEAIAVAYGFNAEGGTLNYRFSTVDDVSRLCDALTVERGRGKSQSSYFFRAESFFNVATKARDYAGGGYRSQVLAHLHERSHGEGFLDFFNSFDGAGLYIMDEPEAALSPQRQLALLTRLHESAARGAQFIIATHSPILLALPGATILDFGGDVIRPIEYEDTDSYRVLGLFINHRDAVLRRLFADE</sequence>
<evidence type="ECO:0000256" key="3">
    <source>
        <dbReference type="ARBA" id="ARBA00022475"/>
    </source>
</evidence>
<dbReference type="SUPFAM" id="SSF52540">
    <property type="entry name" value="P-loop containing nucleoside triphosphate hydrolases"/>
    <property type="match status" value="1"/>
</dbReference>
<dbReference type="EMBL" id="JAWLRA010000012">
    <property type="protein sequence ID" value="MDW3126320.1"/>
    <property type="molecule type" value="Genomic_DNA"/>
</dbReference>
<evidence type="ECO:0000256" key="4">
    <source>
        <dbReference type="ARBA" id="ARBA00022496"/>
    </source>
</evidence>
<protein>
    <submittedName>
        <fullName evidence="9">AAA family ATPase</fullName>
    </submittedName>
</protein>
<dbReference type="InterPro" id="IPR038729">
    <property type="entry name" value="Rad50/SbcC_AAA"/>
</dbReference>
<keyword evidence="7" id="KW-0472">Membrane</keyword>
<keyword evidence="6" id="KW-0406">Ion transport</keyword>
<dbReference type="PANTHER" id="PTHR42771">
    <property type="entry name" value="IRON(3+)-HYDROXAMATE IMPORT ATP-BINDING PROTEIN FHUC"/>
    <property type="match status" value="1"/>
</dbReference>
<dbReference type="RefSeq" id="WP_115770817.1">
    <property type="nucleotide sequence ID" value="NZ_CACRSV010000020.1"/>
</dbReference>
<dbReference type="GO" id="GO:0005524">
    <property type="term" value="F:ATP binding"/>
    <property type="evidence" value="ECO:0007669"/>
    <property type="project" value="InterPro"/>
</dbReference>
<keyword evidence="5" id="KW-0408">Iron</keyword>
<evidence type="ECO:0000313" key="9">
    <source>
        <dbReference type="EMBL" id="MDW3126320.1"/>
    </source>
</evidence>
<comment type="subcellular location">
    <subcellularLocation>
        <location evidence="1">Cell membrane</location>
        <topology evidence="1">Peripheral membrane protein</topology>
    </subcellularLocation>
</comment>
<dbReference type="GO" id="GO:0006302">
    <property type="term" value="P:double-strand break repair"/>
    <property type="evidence" value="ECO:0007669"/>
    <property type="project" value="InterPro"/>
</dbReference>
<evidence type="ECO:0000256" key="1">
    <source>
        <dbReference type="ARBA" id="ARBA00004202"/>
    </source>
</evidence>
<dbReference type="AlphaFoldDB" id="A0AB35S8T3"/>
<dbReference type="PANTHER" id="PTHR42771:SF2">
    <property type="entry name" value="IRON(3+)-HYDROXAMATE IMPORT ATP-BINDING PROTEIN FHUC"/>
    <property type="match status" value="1"/>
</dbReference>
<reference evidence="9" key="1">
    <citation type="submission" date="2023-10" db="EMBL/GenBank/DDBJ databases">
        <title>Rapid discrimination of Bifidobacterium longum Subspecies based on MALDI-TOF MS and Machine Learning.</title>
        <authorList>
            <person name="Chen J."/>
        </authorList>
    </citation>
    <scope>NUCLEOTIDE SEQUENCE</scope>
    <source>
        <strain evidence="9">YGMCC0039</strain>
    </source>
</reference>
<dbReference type="InterPro" id="IPR051535">
    <property type="entry name" value="Siderophore_ABC-ATPase"/>
</dbReference>
<dbReference type="Proteomes" id="UP001277803">
    <property type="component" value="Unassembled WGS sequence"/>
</dbReference>
<evidence type="ECO:0000256" key="2">
    <source>
        <dbReference type="ARBA" id="ARBA00022448"/>
    </source>
</evidence>
<evidence type="ECO:0000256" key="7">
    <source>
        <dbReference type="ARBA" id="ARBA00023136"/>
    </source>
</evidence>
<dbReference type="GO" id="GO:0005886">
    <property type="term" value="C:plasma membrane"/>
    <property type="evidence" value="ECO:0007669"/>
    <property type="project" value="UniProtKB-SubCell"/>
</dbReference>
<dbReference type="InterPro" id="IPR027417">
    <property type="entry name" value="P-loop_NTPase"/>
</dbReference>
<evidence type="ECO:0000256" key="6">
    <source>
        <dbReference type="ARBA" id="ARBA00023065"/>
    </source>
</evidence>